<organism evidence="1 2">
    <name type="scientific">Talaromyces proteolyticus</name>
    <dbReference type="NCBI Taxonomy" id="1131652"/>
    <lineage>
        <taxon>Eukaryota</taxon>
        <taxon>Fungi</taxon>
        <taxon>Dikarya</taxon>
        <taxon>Ascomycota</taxon>
        <taxon>Pezizomycotina</taxon>
        <taxon>Eurotiomycetes</taxon>
        <taxon>Eurotiomycetidae</taxon>
        <taxon>Eurotiales</taxon>
        <taxon>Trichocomaceae</taxon>
        <taxon>Talaromyces</taxon>
        <taxon>Talaromyces sect. Bacilispori</taxon>
    </lineage>
</organism>
<comment type="caution">
    <text evidence="1">The sequence shown here is derived from an EMBL/GenBank/DDBJ whole genome shotgun (WGS) entry which is preliminary data.</text>
</comment>
<proteinExistence type="predicted"/>
<dbReference type="GeneID" id="70247717"/>
<dbReference type="AlphaFoldDB" id="A0AAD4KFS3"/>
<dbReference type="EMBL" id="JAJTJA010000014">
    <property type="protein sequence ID" value="KAH8690006.1"/>
    <property type="molecule type" value="Genomic_DNA"/>
</dbReference>
<dbReference type="Proteomes" id="UP001201262">
    <property type="component" value="Unassembled WGS sequence"/>
</dbReference>
<protein>
    <submittedName>
        <fullName evidence="1">Uncharacterized protein</fullName>
    </submittedName>
</protein>
<reference evidence="1" key="1">
    <citation type="submission" date="2021-12" db="EMBL/GenBank/DDBJ databases">
        <title>Convergent genome expansion in fungi linked to evolution of root-endophyte symbiosis.</title>
        <authorList>
            <consortium name="DOE Joint Genome Institute"/>
            <person name="Ke Y.-H."/>
            <person name="Bonito G."/>
            <person name="Liao H.-L."/>
            <person name="Looney B."/>
            <person name="Rojas-Flechas A."/>
            <person name="Nash J."/>
            <person name="Hameed K."/>
            <person name="Schadt C."/>
            <person name="Martin F."/>
            <person name="Crous P.W."/>
            <person name="Miettinen O."/>
            <person name="Magnuson J.K."/>
            <person name="Labbe J."/>
            <person name="Jacobson D."/>
            <person name="Doktycz M.J."/>
            <person name="Veneault-Fourrey C."/>
            <person name="Kuo A."/>
            <person name="Mondo S."/>
            <person name="Calhoun S."/>
            <person name="Riley R."/>
            <person name="Ohm R."/>
            <person name="LaButti K."/>
            <person name="Andreopoulos B."/>
            <person name="Pangilinan J."/>
            <person name="Nolan M."/>
            <person name="Tritt A."/>
            <person name="Clum A."/>
            <person name="Lipzen A."/>
            <person name="Daum C."/>
            <person name="Barry K."/>
            <person name="Grigoriev I.V."/>
            <person name="Vilgalys R."/>
        </authorList>
    </citation>
    <scope>NUCLEOTIDE SEQUENCE</scope>
    <source>
        <strain evidence="1">PMI_201</strain>
    </source>
</reference>
<dbReference type="RefSeq" id="XP_046066289.1">
    <property type="nucleotide sequence ID" value="XM_046217430.1"/>
</dbReference>
<accession>A0AAD4KFS3</accession>
<evidence type="ECO:0000313" key="2">
    <source>
        <dbReference type="Proteomes" id="UP001201262"/>
    </source>
</evidence>
<gene>
    <name evidence="1" type="ORF">BGW36DRAFT_390066</name>
</gene>
<evidence type="ECO:0000313" key="1">
    <source>
        <dbReference type="EMBL" id="KAH8690006.1"/>
    </source>
</evidence>
<sequence>MERTLAGDPFKRRCENTKDYAASVFPSVLDEVTWNVAGYLLAWRIAISREVGSIRYSAGHSEYLLINGSETIVTIQVLNHQLGFSTKGEPT</sequence>
<keyword evidence="2" id="KW-1185">Reference proteome</keyword>
<name>A0AAD4KFS3_9EURO</name>